<name>T1D4R1_9ZZZZ</name>
<organism evidence="1">
    <name type="scientific">mine drainage metagenome</name>
    <dbReference type="NCBI Taxonomy" id="410659"/>
    <lineage>
        <taxon>unclassified sequences</taxon>
        <taxon>metagenomes</taxon>
        <taxon>ecological metagenomes</taxon>
    </lineage>
</organism>
<dbReference type="AlphaFoldDB" id="T1D4R1"/>
<accession>T1D4R1</accession>
<feature type="non-terminal residue" evidence="1">
    <location>
        <position position="56"/>
    </location>
</feature>
<sequence length="56" mass="6350">MVESGMRRFIHGRSSTEISVELNNGISDRHVRNLSNMAGEIFGRIHEENVPKLKEA</sequence>
<gene>
    <name evidence="1" type="ORF">B1A_03341</name>
</gene>
<proteinExistence type="predicted"/>
<evidence type="ECO:0000313" key="1">
    <source>
        <dbReference type="EMBL" id="EQD76494.1"/>
    </source>
</evidence>
<reference evidence="1" key="1">
    <citation type="submission" date="2013-08" db="EMBL/GenBank/DDBJ databases">
        <authorList>
            <person name="Mendez C."/>
            <person name="Richter M."/>
            <person name="Ferrer M."/>
            <person name="Sanchez J."/>
        </authorList>
    </citation>
    <scope>NUCLEOTIDE SEQUENCE</scope>
</reference>
<comment type="caution">
    <text evidence="1">The sequence shown here is derived from an EMBL/GenBank/DDBJ whole genome shotgun (WGS) entry which is preliminary data.</text>
</comment>
<dbReference type="EMBL" id="AUZX01002460">
    <property type="protein sequence ID" value="EQD76494.1"/>
    <property type="molecule type" value="Genomic_DNA"/>
</dbReference>
<protein>
    <submittedName>
        <fullName evidence="1">Uncharacterized protein</fullName>
    </submittedName>
</protein>
<reference evidence="1" key="2">
    <citation type="journal article" date="2014" name="ISME J.">
        <title>Microbial stratification in low pH oxic and suboxic macroscopic growths along an acid mine drainage.</title>
        <authorList>
            <person name="Mendez-Garcia C."/>
            <person name="Mesa V."/>
            <person name="Sprenger R.R."/>
            <person name="Richter M."/>
            <person name="Diez M.S."/>
            <person name="Solano J."/>
            <person name="Bargiela R."/>
            <person name="Golyshina O.V."/>
            <person name="Manteca A."/>
            <person name="Ramos J.L."/>
            <person name="Gallego J.R."/>
            <person name="Llorente I."/>
            <person name="Martins Dos Santos V.A."/>
            <person name="Jensen O.N."/>
            <person name="Pelaez A.I."/>
            <person name="Sanchez J."/>
            <person name="Ferrer M."/>
        </authorList>
    </citation>
    <scope>NUCLEOTIDE SEQUENCE</scope>
</reference>